<dbReference type="Pfam" id="PF02754">
    <property type="entry name" value="CCG"/>
    <property type="match status" value="1"/>
</dbReference>
<dbReference type="GO" id="GO:0016491">
    <property type="term" value="F:oxidoreductase activity"/>
    <property type="evidence" value="ECO:0007669"/>
    <property type="project" value="UniProtKB-ARBA"/>
</dbReference>
<dbReference type="EMBL" id="BARW01006943">
    <property type="protein sequence ID" value="GAI82815.1"/>
    <property type="molecule type" value="Genomic_DNA"/>
</dbReference>
<dbReference type="PANTHER" id="PTHR32479">
    <property type="entry name" value="GLYCOLATE OXIDASE IRON-SULFUR SUBUNIT"/>
    <property type="match status" value="1"/>
</dbReference>
<accession>X1T5D1</accession>
<evidence type="ECO:0000256" key="4">
    <source>
        <dbReference type="ARBA" id="ARBA00023004"/>
    </source>
</evidence>
<evidence type="ECO:0000259" key="6">
    <source>
        <dbReference type="Pfam" id="PF02754"/>
    </source>
</evidence>
<evidence type="ECO:0000256" key="5">
    <source>
        <dbReference type="ARBA" id="ARBA00023014"/>
    </source>
</evidence>
<protein>
    <recommendedName>
        <fullName evidence="6">Cysteine-rich domain-containing protein</fullName>
    </recommendedName>
</protein>
<dbReference type="GO" id="GO:0051539">
    <property type="term" value="F:4 iron, 4 sulfur cluster binding"/>
    <property type="evidence" value="ECO:0007669"/>
    <property type="project" value="UniProtKB-KW"/>
</dbReference>
<keyword evidence="1" id="KW-0004">4Fe-4S</keyword>
<feature type="domain" description="Cysteine-rich" evidence="6">
    <location>
        <begin position="90"/>
        <end position="133"/>
    </location>
</feature>
<keyword evidence="2" id="KW-0479">Metal-binding</keyword>
<evidence type="ECO:0000256" key="3">
    <source>
        <dbReference type="ARBA" id="ARBA00022737"/>
    </source>
</evidence>
<dbReference type="AlphaFoldDB" id="X1T5D1"/>
<name>X1T5D1_9ZZZZ</name>
<evidence type="ECO:0000256" key="1">
    <source>
        <dbReference type="ARBA" id="ARBA00022485"/>
    </source>
</evidence>
<dbReference type="InterPro" id="IPR004017">
    <property type="entry name" value="Cys_rich_dom"/>
</dbReference>
<evidence type="ECO:0000256" key="2">
    <source>
        <dbReference type="ARBA" id="ARBA00022723"/>
    </source>
</evidence>
<sequence>MSYYGYEKEALYNARNILDGFGSSEIEAIVSTCGSCTERLKDYARLFRDDREYREKAERISSISYDISEFLMKYSGELELGLPDKLDLRVAYHDSCHLIVAGVTEQPREILKKIVKELVEMEEGCCGGAGGYTFL</sequence>
<dbReference type="GO" id="GO:0046872">
    <property type="term" value="F:metal ion binding"/>
    <property type="evidence" value="ECO:0007669"/>
    <property type="project" value="UniProtKB-KW"/>
</dbReference>
<keyword evidence="5" id="KW-0411">Iron-sulfur</keyword>
<keyword evidence="4" id="KW-0408">Iron</keyword>
<evidence type="ECO:0000313" key="7">
    <source>
        <dbReference type="EMBL" id="GAI82815.1"/>
    </source>
</evidence>
<keyword evidence="3" id="KW-0677">Repeat</keyword>
<reference evidence="7" key="1">
    <citation type="journal article" date="2014" name="Front. Microbiol.">
        <title>High frequency of phylogenetically diverse reductive dehalogenase-homologous genes in deep subseafloor sedimentary metagenomes.</title>
        <authorList>
            <person name="Kawai M."/>
            <person name="Futagami T."/>
            <person name="Toyoda A."/>
            <person name="Takaki Y."/>
            <person name="Nishi S."/>
            <person name="Hori S."/>
            <person name="Arai W."/>
            <person name="Tsubouchi T."/>
            <person name="Morono Y."/>
            <person name="Uchiyama I."/>
            <person name="Ito T."/>
            <person name="Fujiyama A."/>
            <person name="Inagaki F."/>
            <person name="Takami H."/>
        </authorList>
    </citation>
    <scope>NUCLEOTIDE SEQUENCE</scope>
    <source>
        <strain evidence="7">Expedition CK06-06</strain>
    </source>
</reference>
<feature type="non-terminal residue" evidence="7">
    <location>
        <position position="135"/>
    </location>
</feature>
<gene>
    <name evidence="7" type="ORF">S12H4_14559</name>
</gene>
<proteinExistence type="predicted"/>
<comment type="caution">
    <text evidence="7">The sequence shown here is derived from an EMBL/GenBank/DDBJ whole genome shotgun (WGS) entry which is preliminary data.</text>
</comment>
<organism evidence="7">
    <name type="scientific">marine sediment metagenome</name>
    <dbReference type="NCBI Taxonomy" id="412755"/>
    <lineage>
        <taxon>unclassified sequences</taxon>
        <taxon>metagenomes</taxon>
        <taxon>ecological metagenomes</taxon>
    </lineage>
</organism>